<keyword evidence="4" id="KW-1185">Reference proteome</keyword>
<reference evidence="3 4" key="1">
    <citation type="journal article" date="2011" name="Cell">
        <title>Insight into structure and assembly of the nuclear pore complex by utilizing the genome of a eukaryotic thermophile.</title>
        <authorList>
            <person name="Amlacher S."/>
            <person name="Sarges P."/>
            <person name="Flemming D."/>
            <person name="van Noort V."/>
            <person name="Kunze R."/>
            <person name="Devos D.P."/>
            <person name="Arumugam M."/>
            <person name="Bork P."/>
            <person name="Hurt E."/>
        </authorList>
    </citation>
    <scope>NUCLEOTIDE SEQUENCE [LARGE SCALE GENOMIC DNA]</scope>
    <source>
        <strain evidence="4">DSM 1495 / CBS 144.50 / IMI 039719</strain>
    </source>
</reference>
<feature type="compositionally biased region" description="Basic residues" evidence="2">
    <location>
        <begin position="200"/>
        <end position="217"/>
    </location>
</feature>
<protein>
    <submittedName>
        <fullName evidence="3">Uncharacterized protein</fullName>
    </submittedName>
</protein>
<evidence type="ECO:0000313" key="4">
    <source>
        <dbReference type="Proteomes" id="UP000008066"/>
    </source>
</evidence>
<feature type="region of interest" description="Disordered" evidence="2">
    <location>
        <begin position="200"/>
        <end position="235"/>
    </location>
</feature>
<keyword evidence="1" id="KW-0175">Coiled coil</keyword>
<gene>
    <name evidence="3" type="ORF">CTHT_0018000</name>
</gene>
<proteinExistence type="predicted"/>
<feature type="region of interest" description="Disordered" evidence="2">
    <location>
        <begin position="111"/>
        <end position="143"/>
    </location>
</feature>
<dbReference type="AlphaFoldDB" id="G0S2P6"/>
<evidence type="ECO:0000256" key="1">
    <source>
        <dbReference type="SAM" id="Coils"/>
    </source>
</evidence>
<feature type="region of interest" description="Disordered" evidence="2">
    <location>
        <begin position="58"/>
        <end position="83"/>
    </location>
</feature>
<dbReference type="HOGENOM" id="CLU_924385_0_0_1"/>
<dbReference type="KEGG" id="cthr:CTHT_0018000"/>
<feature type="compositionally biased region" description="Low complexity" evidence="2">
    <location>
        <begin position="111"/>
        <end position="123"/>
    </location>
</feature>
<evidence type="ECO:0000313" key="3">
    <source>
        <dbReference type="EMBL" id="EGS22279.1"/>
    </source>
</evidence>
<name>G0S2P6_CHATD</name>
<dbReference type="Proteomes" id="UP000008066">
    <property type="component" value="Unassembled WGS sequence"/>
</dbReference>
<organism evidence="4">
    <name type="scientific">Chaetomium thermophilum (strain DSM 1495 / CBS 144.50 / IMI 039719)</name>
    <name type="common">Thermochaetoides thermophila</name>
    <dbReference type="NCBI Taxonomy" id="759272"/>
    <lineage>
        <taxon>Eukaryota</taxon>
        <taxon>Fungi</taxon>
        <taxon>Dikarya</taxon>
        <taxon>Ascomycota</taxon>
        <taxon>Pezizomycotina</taxon>
        <taxon>Sordariomycetes</taxon>
        <taxon>Sordariomycetidae</taxon>
        <taxon>Sordariales</taxon>
        <taxon>Chaetomiaceae</taxon>
        <taxon>Thermochaetoides</taxon>
    </lineage>
</organism>
<dbReference type="RefSeq" id="XP_006692298.1">
    <property type="nucleotide sequence ID" value="XM_006692235.1"/>
</dbReference>
<dbReference type="GeneID" id="18255838"/>
<evidence type="ECO:0000256" key="2">
    <source>
        <dbReference type="SAM" id="MobiDB-lite"/>
    </source>
</evidence>
<sequence length="301" mass="33500">MRGVLSRDVLHAIRNLSLFSSSDSWSQPIKEDNFEINQSEVVNLNDPTLNVNLDFTSREDAPLERGHFSRPQEGSGGGNVEKNLEGNLERMVGKPIITKLHSFLIQTSLAQGGSSSPLSSPQPARTPENPAESRTVPGSSPSAAANGIYKHPYYCEDFSPSDSTTWLLPSNPSQEVVESSHVADSFSVLRTVRFQKVARQTRHHRVRLQQRQQHQRSSHGFTPAARSRDGSGTTLSVGGVPMDLLHTVHRLKGELAQLRQEAQQAKADVTKLQRERQRMHDEVTKLHKGDQCLRNEIAQLH</sequence>
<accession>G0S2P6</accession>
<feature type="coiled-coil region" evidence="1">
    <location>
        <begin position="248"/>
        <end position="282"/>
    </location>
</feature>
<dbReference type="EMBL" id="GL988040">
    <property type="protein sequence ID" value="EGS22279.1"/>
    <property type="molecule type" value="Genomic_DNA"/>
</dbReference>
<feature type="compositionally biased region" description="Basic and acidic residues" evidence="2">
    <location>
        <begin position="58"/>
        <end position="67"/>
    </location>
</feature>